<dbReference type="Proteomes" id="UP001162992">
    <property type="component" value="Chromosome 6"/>
</dbReference>
<evidence type="ECO:0000313" key="1">
    <source>
        <dbReference type="EMBL" id="KAJ7552599.1"/>
    </source>
</evidence>
<organism evidence="1 2">
    <name type="scientific">Diphasiastrum complanatum</name>
    <name type="common">Issler's clubmoss</name>
    <name type="synonym">Lycopodium complanatum</name>
    <dbReference type="NCBI Taxonomy" id="34168"/>
    <lineage>
        <taxon>Eukaryota</taxon>
        <taxon>Viridiplantae</taxon>
        <taxon>Streptophyta</taxon>
        <taxon>Embryophyta</taxon>
        <taxon>Tracheophyta</taxon>
        <taxon>Lycopodiopsida</taxon>
        <taxon>Lycopodiales</taxon>
        <taxon>Lycopodiaceae</taxon>
        <taxon>Lycopodioideae</taxon>
        <taxon>Diphasiastrum</taxon>
    </lineage>
</organism>
<proteinExistence type="predicted"/>
<protein>
    <submittedName>
        <fullName evidence="1">Uncharacterized protein</fullName>
    </submittedName>
</protein>
<dbReference type="EMBL" id="CM055097">
    <property type="protein sequence ID" value="KAJ7552599.1"/>
    <property type="molecule type" value="Genomic_DNA"/>
</dbReference>
<accession>A0ACC2DE23</accession>
<comment type="caution">
    <text evidence="1">The sequence shown here is derived from an EMBL/GenBank/DDBJ whole genome shotgun (WGS) entry which is preliminary data.</text>
</comment>
<gene>
    <name evidence="1" type="ORF">O6H91_06G061300</name>
</gene>
<sequence length="810" mass="86987">MHGATKIALAATVGNLLQGWDNGAIAGALLYLKPEFGLEKNPTLEGLIVAATLVGAWLSTLCSGPGADWIGRRLMLCLSGAIFSVSACAMLWSPNVYLLLVSRVLVGTSIGLAVTIIPIYIAETSPSEIRGQLATLPQLMGSGGLFLVYVMVFILSLTRNPNWRLMLGALLLPSLVFLGLALFYLPESPRWLVSKGRMSEAKRVLQQLRNKTDVAAELALLVEGLGVGAASFEEWLLQPAESGFEDVPFSDDGHIKVYNPDEGVTWIAKSYTDDTGTRGLLSRRPTAEPNSLPFVDPVVSIFGSFRSTTEFRPDYQQESLEDAKNEQWEEESHQRTPRAHGYQPEDGMVGDMDETLTTPLLSRAASGKLDMPPVSRSNSQKTGTHETSVYGTVTQGGLQDYLGTVGSVRGGHSVTQGSIHDYLGSVGSRRNSKLDQAPSFRSSSRNWRRDSQSSMGMRHGSFRQGNMPVGSIPDSMASVGIGGGWQLAWRWTGPEDQEANNEMGGFKRVFLRQESTDHAHSGSALSLPGVAGLETESIPAAALVGQPAQSMKNILSVGPAMVHPAETAVQGPAWSDLLEGGVRRALIVGVGLQILQQFSGINAVLYFVPQILQQSGAAILLEKVGIGQNSGSILASGVTCLMMLPCIVLAMKLMDQSGRRQLLLATLPLLFISLIGLVLSSVLPTGIIQAAASFVGVTVYVCTFVMGFGPVPNILCSEIFPTRVRGVCIGLCQATFWICNLIVTYAFPVLLLVVGIRGVFGIFAVVSLLSWLFVFLKVPETKGMPLEVISEFFAMSAAAQPRPHATEENY</sequence>
<reference evidence="2" key="1">
    <citation type="journal article" date="2024" name="Proc. Natl. Acad. Sci. U.S.A.">
        <title>Extraordinary preservation of gene collinearity over three hundred million years revealed in homosporous lycophytes.</title>
        <authorList>
            <person name="Li C."/>
            <person name="Wickell D."/>
            <person name="Kuo L.Y."/>
            <person name="Chen X."/>
            <person name="Nie B."/>
            <person name="Liao X."/>
            <person name="Peng D."/>
            <person name="Ji J."/>
            <person name="Jenkins J."/>
            <person name="Williams M."/>
            <person name="Shu S."/>
            <person name="Plott C."/>
            <person name="Barry K."/>
            <person name="Rajasekar S."/>
            <person name="Grimwood J."/>
            <person name="Han X."/>
            <person name="Sun S."/>
            <person name="Hou Z."/>
            <person name="He W."/>
            <person name="Dai G."/>
            <person name="Sun C."/>
            <person name="Schmutz J."/>
            <person name="Leebens-Mack J.H."/>
            <person name="Li F.W."/>
            <person name="Wang L."/>
        </authorList>
    </citation>
    <scope>NUCLEOTIDE SEQUENCE [LARGE SCALE GENOMIC DNA]</scope>
    <source>
        <strain evidence="2">cv. PW_Plant_1</strain>
    </source>
</reference>
<name>A0ACC2DE23_DIPCM</name>
<evidence type="ECO:0000313" key="2">
    <source>
        <dbReference type="Proteomes" id="UP001162992"/>
    </source>
</evidence>
<keyword evidence="2" id="KW-1185">Reference proteome</keyword>